<reference evidence="6" key="1">
    <citation type="submission" date="2016-09" db="EMBL/GenBank/DDBJ databases">
        <authorList>
            <person name="Gulvik C.A."/>
        </authorList>
    </citation>
    <scope>NUCLEOTIDE SEQUENCE [LARGE SCALE GENOMIC DNA]</scope>
    <source>
        <strain evidence="6">DSM 23328</strain>
    </source>
</reference>
<keyword evidence="2" id="KW-0175">Coiled coil</keyword>
<evidence type="ECO:0000256" key="1">
    <source>
        <dbReference type="ARBA" id="ARBA00023125"/>
    </source>
</evidence>
<dbReference type="SMART" id="SM00530">
    <property type="entry name" value="HTH_XRE"/>
    <property type="match status" value="1"/>
</dbReference>
<dbReference type="Pfam" id="PF01381">
    <property type="entry name" value="HTH_3"/>
    <property type="match status" value="1"/>
</dbReference>
<dbReference type="PANTHER" id="PTHR46558:SF4">
    <property type="entry name" value="DNA-BIDING PHAGE PROTEIN"/>
    <property type="match status" value="1"/>
</dbReference>
<dbReference type="EMBL" id="MIJZ01000012">
    <property type="protein sequence ID" value="OEG12190.1"/>
    <property type="molecule type" value="Genomic_DNA"/>
</dbReference>
<keyword evidence="1" id="KW-0238">DNA-binding</keyword>
<dbReference type="CDD" id="cd00093">
    <property type="entry name" value="HTH_XRE"/>
    <property type="match status" value="1"/>
</dbReference>
<gene>
    <name evidence="5" type="ORF">BCR21_08110</name>
</gene>
<dbReference type="Proteomes" id="UP000094068">
    <property type="component" value="Unassembled WGS sequence"/>
</dbReference>
<keyword evidence="3" id="KW-0472">Membrane</keyword>
<dbReference type="OrthoDB" id="9805856at2"/>
<name>A0A1E5GIW6_9ENTE</name>
<dbReference type="PROSITE" id="PS50943">
    <property type="entry name" value="HTH_CROC1"/>
    <property type="match status" value="1"/>
</dbReference>
<dbReference type="InterPro" id="IPR010982">
    <property type="entry name" value="Lambda_DNA-bd_dom_sf"/>
</dbReference>
<dbReference type="SUPFAM" id="SSF47413">
    <property type="entry name" value="lambda repressor-like DNA-binding domains"/>
    <property type="match status" value="1"/>
</dbReference>
<sequence length="245" mass="28636">MNIGDKIKEQRLKKELTQEQLSDLLNVSRSTVSSWEVGRNYPDLETIVAISDLFGISLDNLLREDTEMTKDLSKKMRWNKYYKRILLVIGILALIYVGFNTKLRMDEKHYLKNLAVHSWEQDDYRYSGSYALEEDGVLYTTYIIETGFNPIPLKEHNPWVIARKDKLVVEVKENDKRYVVISKANDPKVKYDATVEVAETGNLIKSDPSWSDAKEQSLKAYLKKYQKEYVELLKETVNKRKEIVD</sequence>
<dbReference type="GO" id="GO:0003677">
    <property type="term" value="F:DNA binding"/>
    <property type="evidence" value="ECO:0007669"/>
    <property type="project" value="UniProtKB-KW"/>
</dbReference>
<feature type="transmembrane region" description="Helical" evidence="3">
    <location>
        <begin position="81"/>
        <end position="99"/>
    </location>
</feature>
<comment type="caution">
    <text evidence="5">The sequence shown here is derived from an EMBL/GenBank/DDBJ whole genome shotgun (WGS) entry which is preliminary data.</text>
</comment>
<keyword evidence="6" id="KW-1185">Reference proteome</keyword>
<keyword evidence="3" id="KW-1133">Transmembrane helix</keyword>
<dbReference type="PANTHER" id="PTHR46558">
    <property type="entry name" value="TRACRIPTIONAL REGULATORY PROTEIN-RELATED-RELATED"/>
    <property type="match status" value="1"/>
</dbReference>
<feature type="coiled-coil region" evidence="2">
    <location>
        <begin position="215"/>
        <end position="242"/>
    </location>
</feature>
<dbReference type="STRING" id="903984.BCR21_08110"/>
<feature type="domain" description="HTH cro/C1-type" evidence="4">
    <location>
        <begin position="7"/>
        <end position="61"/>
    </location>
</feature>
<dbReference type="AlphaFoldDB" id="A0A1E5GIW6"/>
<dbReference type="InterPro" id="IPR001387">
    <property type="entry name" value="Cro/C1-type_HTH"/>
</dbReference>
<keyword evidence="3" id="KW-0812">Transmembrane</keyword>
<dbReference type="RefSeq" id="WP_069646018.1">
    <property type="nucleotide sequence ID" value="NZ_MIJZ01000012.1"/>
</dbReference>
<evidence type="ECO:0000313" key="6">
    <source>
        <dbReference type="Proteomes" id="UP000094068"/>
    </source>
</evidence>
<evidence type="ECO:0000259" key="4">
    <source>
        <dbReference type="PROSITE" id="PS50943"/>
    </source>
</evidence>
<evidence type="ECO:0000256" key="2">
    <source>
        <dbReference type="SAM" id="Coils"/>
    </source>
</evidence>
<proteinExistence type="predicted"/>
<accession>A0A1E5GIW6</accession>
<evidence type="ECO:0000313" key="5">
    <source>
        <dbReference type="EMBL" id="OEG12190.1"/>
    </source>
</evidence>
<dbReference type="Gene3D" id="1.10.260.40">
    <property type="entry name" value="lambda repressor-like DNA-binding domains"/>
    <property type="match status" value="1"/>
</dbReference>
<evidence type="ECO:0000256" key="3">
    <source>
        <dbReference type="SAM" id="Phobius"/>
    </source>
</evidence>
<protein>
    <submittedName>
        <fullName evidence="5">Transcriptional regulator</fullName>
    </submittedName>
</protein>
<organism evidence="5 6">
    <name type="scientific">Enterococcus ureasiticus</name>
    <dbReference type="NCBI Taxonomy" id="903984"/>
    <lineage>
        <taxon>Bacteria</taxon>
        <taxon>Bacillati</taxon>
        <taxon>Bacillota</taxon>
        <taxon>Bacilli</taxon>
        <taxon>Lactobacillales</taxon>
        <taxon>Enterococcaceae</taxon>
        <taxon>Enterococcus</taxon>
    </lineage>
</organism>